<name>A0ABQ3YNY6_9ACTN</name>
<evidence type="ECO:0000313" key="1">
    <source>
        <dbReference type="EMBL" id="GID99299.1"/>
    </source>
</evidence>
<gene>
    <name evidence="1" type="ORF">Adu01nite_06500</name>
</gene>
<comment type="caution">
    <text evidence="1">The sequence shown here is derived from an EMBL/GenBank/DDBJ whole genome shotgun (WGS) entry which is preliminary data.</text>
</comment>
<evidence type="ECO:0008006" key="3">
    <source>
        <dbReference type="Google" id="ProtNLM"/>
    </source>
</evidence>
<dbReference type="EMBL" id="BOML01000006">
    <property type="protein sequence ID" value="GID99299.1"/>
    <property type="molecule type" value="Genomic_DNA"/>
</dbReference>
<protein>
    <recommendedName>
        <fullName evidence="3">FXSXX-COOH protein</fullName>
    </recommendedName>
</protein>
<reference evidence="1 2" key="1">
    <citation type="submission" date="2021-01" db="EMBL/GenBank/DDBJ databases">
        <title>Whole genome shotgun sequence of Actinoplanes durhamensis NBRC 14914.</title>
        <authorList>
            <person name="Komaki H."/>
            <person name="Tamura T."/>
        </authorList>
    </citation>
    <scope>NUCLEOTIDE SEQUENCE [LARGE SCALE GENOMIC DNA]</scope>
    <source>
        <strain evidence="1 2">NBRC 14914</strain>
    </source>
</reference>
<dbReference type="RefSeq" id="WP_203724711.1">
    <property type="nucleotide sequence ID" value="NZ_BAAATX010000004.1"/>
</dbReference>
<dbReference type="Proteomes" id="UP000637628">
    <property type="component" value="Unassembled WGS sequence"/>
</dbReference>
<organism evidence="1 2">
    <name type="scientific">Paractinoplanes durhamensis</name>
    <dbReference type="NCBI Taxonomy" id="113563"/>
    <lineage>
        <taxon>Bacteria</taxon>
        <taxon>Bacillati</taxon>
        <taxon>Actinomycetota</taxon>
        <taxon>Actinomycetes</taxon>
        <taxon>Micromonosporales</taxon>
        <taxon>Micromonosporaceae</taxon>
        <taxon>Paractinoplanes</taxon>
    </lineage>
</organism>
<proteinExistence type="predicted"/>
<keyword evidence="2" id="KW-1185">Reference proteome</keyword>
<accession>A0ABQ3YNY6</accession>
<evidence type="ECO:0000313" key="2">
    <source>
        <dbReference type="Proteomes" id="UP000637628"/>
    </source>
</evidence>
<sequence length="56" mass="6243">MKTVTTLDTLAEPLAAIKATPLHEIRADQADRVVRRIVDNRSLMRRLDVAAFQSAP</sequence>